<accession>A0A974SN15</accession>
<evidence type="ECO:0000256" key="7">
    <source>
        <dbReference type="ARBA" id="ARBA00022756"/>
    </source>
</evidence>
<dbReference type="Pfam" id="PF08241">
    <property type="entry name" value="Methyltransf_11"/>
    <property type="match status" value="1"/>
</dbReference>
<dbReference type="Proteomes" id="UP000663444">
    <property type="component" value="Chromosome"/>
</dbReference>
<evidence type="ECO:0000256" key="2">
    <source>
        <dbReference type="ARBA" id="ARBA00004746"/>
    </source>
</evidence>
<dbReference type="PANTHER" id="PTHR13090">
    <property type="entry name" value="ARGININE-HYDROXYLASE NDUFAF5, MITOCHONDRIAL"/>
    <property type="match status" value="1"/>
</dbReference>
<dbReference type="GO" id="GO:0009102">
    <property type="term" value="P:biotin biosynthetic process"/>
    <property type="evidence" value="ECO:0007669"/>
    <property type="project" value="UniProtKB-UniRule"/>
</dbReference>
<dbReference type="GO" id="GO:0008757">
    <property type="term" value="F:S-adenosylmethionine-dependent methyltransferase activity"/>
    <property type="evidence" value="ECO:0007669"/>
    <property type="project" value="InterPro"/>
</dbReference>
<reference evidence="10" key="1">
    <citation type="submission" date="2020-11" db="EMBL/GenBank/DDBJ databases">
        <title>Azospira restricta DSM 18626 genome sequence.</title>
        <authorList>
            <person name="Moe W.M."/>
        </authorList>
    </citation>
    <scope>NUCLEOTIDE SEQUENCE</scope>
    <source>
        <strain evidence="10">DSM 18626</strain>
    </source>
</reference>
<evidence type="ECO:0000256" key="1">
    <source>
        <dbReference type="ARBA" id="ARBA00000852"/>
    </source>
</evidence>
<dbReference type="Gene3D" id="3.40.50.150">
    <property type="entry name" value="Vaccinia Virus protein VP39"/>
    <property type="match status" value="1"/>
</dbReference>
<dbReference type="GO" id="GO:0102130">
    <property type="term" value="F:malonyl-CoA methyltransferase activity"/>
    <property type="evidence" value="ECO:0007669"/>
    <property type="project" value="UniProtKB-EC"/>
</dbReference>
<comment type="similarity">
    <text evidence="8">Belongs to the methyltransferase superfamily.</text>
</comment>
<dbReference type="PANTHER" id="PTHR13090:SF1">
    <property type="entry name" value="ARGININE-HYDROXYLASE NDUFAF5, MITOCHONDRIAL"/>
    <property type="match status" value="1"/>
</dbReference>
<gene>
    <name evidence="8 10" type="primary">bioC</name>
    <name evidence="10" type="ORF">IWH25_10505</name>
</gene>
<comment type="catalytic activity">
    <reaction evidence="1 8">
        <text>malonyl-[ACP] + S-adenosyl-L-methionine = malonyl-[ACP] methyl ester + S-adenosyl-L-homocysteine</text>
        <dbReference type="Rhea" id="RHEA:17105"/>
        <dbReference type="Rhea" id="RHEA-COMP:9623"/>
        <dbReference type="Rhea" id="RHEA-COMP:9954"/>
        <dbReference type="ChEBI" id="CHEBI:57856"/>
        <dbReference type="ChEBI" id="CHEBI:59789"/>
        <dbReference type="ChEBI" id="CHEBI:78449"/>
        <dbReference type="ChEBI" id="CHEBI:78845"/>
        <dbReference type="EC" id="2.1.1.197"/>
    </reaction>
</comment>
<dbReference type="AlphaFoldDB" id="A0A974SN15"/>
<keyword evidence="5 8" id="KW-0808">Transferase</keyword>
<protein>
    <recommendedName>
        <fullName evidence="3 8">Malonyl-[acyl-carrier protein] O-methyltransferase</fullName>
        <shortName evidence="8">Malonyl-ACP O-methyltransferase</shortName>
        <ecNumber evidence="3 8">2.1.1.197</ecNumber>
    </recommendedName>
    <alternativeName>
        <fullName evidence="8">Biotin synthesis protein BioC</fullName>
    </alternativeName>
</protein>
<organism evidence="10 11">
    <name type="scientific">Azospira restricta</name>
    <dbReference type="NCBI Taxonomy" id="404405"/>
    <lineage>
        <taxon>Bacteria</taxon>
        <taxon>Pseudomonadati</taxon>
        <taxon>Pseudomonadota</taxon>
        <taxon>Betaproteobacteria</taxon>
        <taxon>Rhodocyclales</taxon>
        <taxon>Rhodocyclaceae</taxon>
        <taxon>Azospira</taxon>
    </lineage>
</organism>
<dbReference type="EC" id="2.1.1.197" evidence="3 8"/>
<feature type="domain" description="Methyltransferase type 11" evidence="9">
    <location>
        <begin position="50"/>
        <end position="142"/>
    </location>
</feature>
<comment type="function">
    <text evidence="8">Converts the free carboxyl group of a malonyl-thioester to its methyl ester by transfer of a methyl group from S-adenosyl-L-methionine (SAM). It allows to synthesize pimeloyl-ACP via the fatty acid synthetic pathway.</text>
</comment>
<dbReference type="HAMAP" id="MF_00835">
    <property type="entry name" value="BioC"/>
    <property type="match status" value="1"/>
</dbReference>
<evidence type="ECO:0000256" key="8">
    <source>
        <dbReference type="HAMAP-Rule" id="MF_00835"/>
    </source>
</evidence>
<keyword evidence="6 8" id="KW-0949">S-adenosyl-L-methionine</keyword>
<evidence type="ECO:0000256" key="5">
    <source>
        <dbReference type="ARBA" id="ARBA00022679"/>
    </source>
</evidence>
<dbReference type="InterPro" id="IPR029063">
    <property type="entry name" value="SAM-dependent_MTases_sf"/>
</dbReference>
<evidence type="ECO:0000313" key="11">
    <source>
        <dbReference type="Proteomes" id="UP000663444"/>
    </source>
</evidence>
<dbReference type="NCBIfam" id="TIGR02072">
    <property type="entry name" value="BioC"/>
    <property type="match status" value="1"/>
</dbReference>
<dbReference type="CDD" id="cd02440">
    <property type="entry name" value="AdoMet_MTases"/>
    <property type="match status" value="1"/>
</dbReference>
<dbReference type="KEGG" id="ares:IWH25_10505"/>
<keyword evidence="11" id="KW-1185">Reference proteome</keyword>
<evidence type="ECO:0000256" key="4">
    <source>
        <dbReference type="ARBA" id="ARBA00022603"/>
    </source>
</evidence>
<dbReference type="InterPro" id="IPR050602">
    <property type="entry name" value="Malonyl-ACP_OMT"/>
</dbReference>
<sequence length="260" mass="27235">MTLPDKQRIRESFARAAAGYDAAAVLQREVCARLLAALDDATAPPPADVLDAGCGTGYGAGLLHARWPQAAIVAADFAESMTATTRRQAPAGTACAVADIEALPFAGARFDLWWSSLTVQWCDAATVLAEAARVLRGDGQLALSTLGAGTFAELRAAFAGVDRHRHTLDFAAAERLAETAQAAGLREVRLRRETLTLHYPDLKALLGAVKAIGANALGAGRRPGMMGKAAWQAAAAAYERQRVAAGLPASYDVILLTAKK</sequence>
<keyword evidence="4 8" id="KW-0489">Methyltransferase</keyword>
<dbReference type="GO" id="GO:0010340">
    <property type="term" value="F:carboxyl-O-methyltransferase activity"/>
    <property type="evidence" value="ECO:0007669"/>
    <property type="project" value="UniProtKB-UniRule"/>
</dbReference>
<name>A0A974SN15_9RHOO</name>
<proteinExistence type="inferred from homology"/>
<dbReference type="EMBL" id="CP064781">
    <property type="protein sequence ID" value="QRJ62228.1"/>
    <property type="molecule type" value="Genomic_DNA"/>
</dbReference>
<dbReference type="RefSeq" id="WP_238998866.1">
    <property type="nucleotide sequence ID" value="NZ_CP064781.1"/>
</dbReference>
<dbReference type="InterPro" id="IPR011814">
    <property type="entry name" value="BioC"/>
</dbReference>
<evidence type="ECO:0000256" key="6">
    <source>
        <dbReference type="ARBA" id="ARBA00022691"/>
    </source>
</evidence>
<evidence type="ECO:0000256" key="3">
    <source>
        <dbReference type="ARBA" id="ARBA00012327"/>
    </source>
</evidence>
<evidence type="ECO:0000313" key="10">
    <source>
        <dbReference type="EMBL" id="QRJ62228.1"/>
    </source>
</evidence>
<dbReference type="SUPFAM" id="SSF53335">
    <property type="entry name" value="S-adenosyl-L-methionine-dependent methyltransferases"/>
    <property type="match status" value="1"/>
</dbReference>
<keyword evidence="7 8" id="KW-0093">Biotin biosynthesis</keyword>
<comment type="pathway">
    <text evidence="2 8">Cofactor biosynthesis; biotin biosynthesis.</text>
</comment>
<evidence type="ECO:0000259" key="9">
    <source>
        <dbReference type="Pfam" id="PF08241"/>
    </source>
</evidence>
<dbReference type="GO" id="GO:0032259">
    <property type="term" value="P:methylation"/>
    <property type="evidence" value="ECO:0007669"/>
    <property type="project" value="UniProtKB-KW"/>
</dbReference>
<dbReference type="InterPro" id="IPR013216">
    <property type="entry name" value="Methyltransf_11"/>
</dbReference>